<sequence>MWRKKVADYLSNTESPASDVLEFGMFHNESLPEGLQQVADALTPKFALTCVILFTLCGLSAVVLYEHNGFVSIDWVRSKPATALAGKHAKSSH</sequence>
<dbReference type="Proteomes" id="UP000271098">
    <property type="component" value="Unassembled WGS sequence"/>
</dbReference>
<organism evidence="2 3">
    <name type="scientific">Gongylonema pulchrum</name>
    <dbReference type="NCBI Taxonomy" id="637853"/>
    <lineage>
        <taxon>Eukaryota</taxon>
        <taxon>Metazoa</taxon>
        <taxon>Ecdysozoa</taxon>
        <taxon>Nematoda</taxon>
        <taxon>Chromadorea</taxon>
        <taxon>Rhabditida</taxon>
        <taxon>Spirurina</taxon>
        <taxon>Spiruromorpha</taxon>
        <taxon>Spiruroidea</taxon>
        <taxon>Gongylonematidae</taxon>
        <taxon>Gongylonema</taxon>
    </lineage>
</organism>
<dbReference type="OrthoDB" id="5797364at2759"/>
<accession>A0A3P7NQR6</accession>
<dbReference type="EMBL" id="UYRT01092432">
    <property type="protein sequence ID" value="VDN38098.1"/>
    <property type="molecule type" value="Genomic_DNA"/>
</dbReference>
<reference evidence="2 3" key="1">
    <citation type="submission" date="2018-11" db="EMBL/GenBank/DDBJ databases">
        <authorList>
            <consortium name="Pathogen Informatics"/>
        </authorList>
    </citation>
    <scope>NUCLEOTIDE SEQUENCE [LARGE SCALE GENOMIC DNA]</scope>
</reference>
<keyword evidence="1" id="KW-0472">Membrane</keyword>
<feature type="transmembrane region" description="Helical" evidence="1">
    <location>
        <begin position="46"/>
        <end position="65"/>
    </location>
</feature>
<keyword evidence="1" id="KW-1133">Transmembrane helix</keyword>
<gene>
    <name evidence="2" type="ORF">GPUH_LOCUS21368</name>
</gene>
<keyword evidence="1" id="KW-0812">Transmembrane</keyword>
<keyword evidence="3" id="KW-1185">Reference proteome</keyword>
<evidence type="ECO:0008006" key="4">
    <source>
        <dbReference type="Google" id="ProtNLM"/>
    </source>
</evidence>
<dbReference type="AlphaFoldDB" id="A0A3P7NQR6"/>
<name>A0A3P7NQR6_9BILA</name>
<evidence type="ECO:0000256" key="1">
    <source>
        <dbReference type="SAM" id="Phobius"/>
    </source>
</evidence>
<evidence type="ECO:0000313" key="3">
    <source>
        <dbReference type="Proteomes" id="UP000271098"/>
    </source>
</evidence>
<evidence type="ECO:0000313" key="2">
    <source>
        <dbReference type="EMBL" id="VDN38098.1"/>
    </source>
</evidence>
<proteinExistence type="predicted"/>
<protein>
    <recommendedName>
        <fullName evidence="4">SSD domain-containing protein</fullName>
    </recommendedName>
</protein>